<protein>
    <recommendedName>
        <fullName evidence="4">Major facilitator superfamily (MFS) profile domain-containing protein</fullName>
    </recommendedName>
</protein>
<keyword evidence="3" id="KW-1185">Reference proteome</keyword>
<accession>A0ABV3FUW5</accession>
<name>A0ABV3FUW5_9NOCA</name>
<sequence>MAGVLGLAALAFWARCVGLVVTYRIATDPAVDPHGYGLIFGTIFAVPTGLLAAGLLPQTLRPLHRARVTAVAMATYVVATVLLFAAFLTA</sequence>
<gene>
    <name evidence="2" type="ORF">AB0I48_16770</name>
</gene>
<keyword evidence="1" id="KW-0812">Transmembrane</keyword>
<dbReference type="EMBL" id="JBFAKC010000006">
    <property type="protein sequence ID" value="MEV0709215.1"/>
    <property type="molecule type" value="Genomic_DNA"/>
</dbReference>
<keyword evidence="1" id="KW-1133">Transmembrane helix</keyword>
<evidence type="ECO:0008006" key="4">
    <source>
        <dbReference type="Google" id="ProtNLM"/>
    </source>
</evidence>
<reference evidence="2 3" key="1">
    <citation type="submission" date="2024-06" db="EMBL/GenBank/DDBJ databases">
        <title>The Natural Products Discovery Center: Release of the First 8490 Sequenced Strains for Exploring Actinobacteria Biosynthetic Diversity.</title>
        <authorList>
            <person name="Kalkreuter E."/>
            <person name="Kautsar S.A."/>
            <person name="Yang D."/>
            <person name="Bader C.D."/>
            <person name="Teijaro C.N."/>
            <person name="Fluegel L."/>
            <person name="Davis C.M."/>
            <person name="Simpson J.R."/>
            <person name="Lauterbach L."/>
            <person name="Steele A.D."/>
            <person name="Gui C."/>
            <person name="Meng S."/>
            <person name="Li G."/>
            <person name="Viehrig K."/>
            <person name="Ye F."/>
            <person name="Su P."/>
            <person name="Kiefer A.F."/>
            <person name="Nichols A."/>
            <person name="Cepeda A.J."/>
            <person name="Yan W."/>
            <person name="Fan B."/>
            <person name="Jiang Y."/>
            <person name="Adhikari A."/>
            <person name="Zheng C.-J."/>
            <person name="Schuster L."/>
            <person name="Cowan T.M."/>
            <person name="Smanski M.J."/>
            <person name="Chevrette M.G."/>
            <person name="De Carvalho L.P.S."/>
            <person name="Shen B."/>
        </authorList>
    </citation>
    <scope>NUCLEOTIDE SEQUENCE [LARGE SCALE GENOMIC DNA]</scope>
    <source>
        <strain evidence="2 3">NPDC050403</strain>
    </source>
</reference>
<evidence type="ECO:0000313" key="3">
    <source>
        <dbReference type="Proteomes" id="UP001551695"/>
    </source>
</evidence>
<dbReference type="Proteomes" id="UP001551695">
    <property type="component" value="Unassembled WGS sequence"/>
</dbReference>
<evidence type="ECO:0000256" key="1">
    <source>
        <dbReference type="SAM" id="Phobius"/>
    </source>
</evidence>
<keyword evidence="1" id="KW-0472">Membrane</keyword>
<feature type="transmembrane region" description="Helical" evidence="1">
    <location>
        <begin position="34"/>
        <end position="56"/>
    </location>
</feature>
<organism evidence="2 3">
    <name type="scientific">Nocardia aurea</name>
    <dbReference type="NCBI Taxonomy" id="2144174"/>
    <lineage>
        <taxon>Bacteria</taxon>
        <taxon>Bacillati</taxon>
        <taxon>Actinomycetota</taxon>
        <taxon>Actinomycetes</taxon>
        <taxon>Mycobacteriales</taxon>
        <taxon>Nocardiaceae</taxon>
        <taxon>Nocardia</taxon>
    </lineage>
</organism>
<feature type="transmembrane region" description="Helical" evidence="1">
    <location>
        <begin position="68"/>
        <end position="88"/>
    </location>
</feature>
<evidence type="ECO:0000313" key="2">
    <source>
        <dbReference type="EMBL" id="MEV0709215.1"/>
    </source>
</evidence>
<proteinExistence type="predicted"/>
<comment type="caution">
    <text evidence="2">The sequence shown here is derived from an EMBL/GenBank/DDBJ whole genome shotgun (WGS) entry which is preliminary data.</text>
</comment>